<organism evidence="1 2">
    <name type="scientific">Dreissena polymorpha</name>
    <name type="common">Zebra mussel</name>
    <name type="synonym">Mytilus polymorpha</name>
    <dbReference type="NCBI Taxonomy" id="45954"/>
    <lineage>
        <taxon>Eukaryota</taxon>
        <taxon>Metazoa</taxon>
        <taxon>Spiralia</taxon>
        <taxon>Lophotrochozoa</taxon>
        <taxon>Mollusca</taxon>
        <taxon>Bivalvia</taxon>
        <taxon>Autobranchia</taxon>
        <taxon>Heteroconchia</taxon>
        <taxon>Euheterodonta</taxon>
        <taxon>Imparidentia</taxon>
        <taxon>Neoheterodontei</taxon>
        <taxon>Myida</taxon>
        <taxon>Dreissenoidea</taxon>
        <taxon>Dreissenidae</taxon>
        <taxon>Dreissena</taxon>
    </lineage>
</organism>
<dbReference type="EMBL" id="JAIWYP010000004">
    <property type="protein sequence ID" value="KAH3836276.1"/>
    <property type="molecule type" value="Genomic_DNA"/>
</dbReference>
<name>A0A9D4KBI5_DREPO</name>
<keyword evidence="2" id="KW-1185">Reference proteome</keyword>
<proteinExistence type="predicted"/>
<sequence>MPGRCSGRFVWLQLVAQSELMASGKRKQSQTSVVGLSLAKSTYCPWPVLVYFWFNLGVPVALVNEDAFHGDLDYDAL</sequence>
<evidence type="ECO:0000313" key="2">
    <source>
        <dbReference type="Proteomes" id="UP000828390"/>
    </source>
</evidence>
<evidence type="ECO:0000313" key="1">
    <source>
        <dbReference type="EMBL" id="KAH3836276.1"/>
    </source>
</evidence>
<reference evidence="1" key="2">
    <citation type="submission" date="2020-11" db="EMBL/GenBank/DDBJ databases">
        <authorList>
            <person name="McCartney M.A."/>
            <person name="Auch B."/>
            <person name="Kono T."/>
            <person name="Mallez S."/>
            <person name="Becker A."/>
            <person name="Gohl D.M."/>
            <person name="Silverstein K.A.T."/>
            <person name="Koren S."/>
            <person name="Bechman K.B."/>
            <person name="Herman A."/>
            <person name="Abrahante J.E."/>
            <person name="Garbe J."/>
        </authorList>
    </citation>
    <scope>NUCLEOTIDE SEQUENCE</scope>
    <source>
        <strain evidence="1">Duluth1</strain>
        <tissue evidence="1">Whole animal</tissue>
    </source>
</reference>
<reference evidence="1" key="1">
    <citation type="journal article" date="2019" name="bioRxiv">
        <title>The Genome of the Zebra Mussel, Dreissena polymorpha: A Resource for Invasive Species Research.</title>
        <authorList>
            <person name="McCartney M.A."/>
            <person name="Auch B."/>
            <person name="Kono T."/>
            <person name="Mallez S."/>
            <person name="Zhang Y."/>
            <person name="Obille A."/>
            <person name="Becker A."/>
            <person name="Abrahante J.E."/>
            <person name="Garbe J."/>
            <person name="Badalamenti J.P."/>
            <person name="Herman A."/>
            <person name="Mangelson H."/>
            <person name="Liachko I."/>
            <person name="Sullivan S."/>
            <person name="Sone E.D."/>
            <person name="Koren S."/>
            <person name="Silverstein K.A.T."/>
            <person name="Beckman K.B."/>
            <person name="Gohl D.M."/>
        </authorList>
    </citation>
    <scope>NUCLEOTIDE SEQUENCE</scope>
    <source>
        <strain evidence="1">Duluth1</strain>
        <tissue evidence="1">Whole animal</tissue>
    </source>
</reference>
<dbReference type="Proteomes" id="UP000828390">
    <property type="component" value="Unassembled WGS sequence"/>
</dbReference>
<dbReference type="AlphaFoldDB" id="A0A9D4KBI5"/>
<gene>
    <name evidence="1" type="ORF">DPMN_109646</name>
</gene>
<comment type="caution">
    <text evidence="1">The sequence shown here is derived from an EMBL/GenBank/DDBJ whole genome shotgun (WGS) entry which is preliminary data.</text>
</comment>
<protein>
    <submittedName>
        <fullName evidence="1">Uncharacterized protein</fullName>
    </submittedName>
</protein>
<accession>A0A9D4KBI5</accession>